<dbReference type="PANTHER" id="PTHR18964">
    <property type="entry name" value="ROK (REPRESSOR, ORF, KINASE) FAMILY"/>
    <property type="match status" value="1"/>
</dbReference>
<feature type="domain" description="HTH marR-type" evidence="2">
    <location>
        <begin position="3"/>
        <end position="50"/>
    </location>
</feature>
<dbReference type="PANTHER" id="PTHR18964:SF149">
    <property type="entry name" value="BIFUNCTIONAL UDP-N-ACETYLGLUCOSAMINE 2-EPIMERASE_N-ACETYLMANNOSAMINE KINASE"/>
    <property type="match status" value="1"/>
</dbReference>
<dbReference type="Gene3D" id="1.10.10.10">
    <property type="entry name" value="Winged helix-like DNA-binding domain superfamily/Winged helix DNA-binding domain"/>
    <property type="match status" value="1"/>
</dbReference>
<dbReference type="SUPFAM" id="SSF53067">
    <property type="entry name" value="Actin-like ATPase domain"/>
    <property type="match status" value="1"/>
</dbReference>
<name>A0A518C856_9BACT</name>
<dbReference type="KEGG" id="bvo:Pan97_24310"/>
<dbReference type="Gene3D" id="3.30.420.40">
    <property type="match status" value="2"/>
</dbReference>
<dbReference type="InterPro" id="IPR000600">
    <property type="entry name" value="ROK"/>
</dbReference>
<comment type="similarity">
    <text evidence="1">Belongs to the ROK (NagC/XylR) family.</text>
</comment>
<dbReference type="InterPro" id="IPR036390">
    <property type="entry name" value="WH_DNA-bd_sf"/>
</dbReference>
<evidence type="ECO:0000256" key="1">
    <source>
        <dbReference type="ARBA" id="ARBA00006479"/>
    </source>
</evidence>
<dbReference type="InterPro" id="IPR043129">
    <property type="entry name" value="ATPase_NBD"/>
</dbReference>
<dbReference type="Pfam" id="PF12802">
    <property type="entry name" value="MarR_2"/>
    <property type="match status" value="1"/>
</dbReference>
<protein>
    <submittedName>
        <fullName evidence="3">N-acetylglucosamine repressor</fullName>
    </submittedName>
</protein>
<organism evidence="3 4">
    <name type="scientific">Bremerella volcania</name>
    <dbReference type="NCBI Taxonomy" id="2527984"/>
    <lineage>
        <taxon>Bacteria</taxon>
        <taxon>Pseudomonadati</taxon>
        <taxon>Planctomycetota</taxon>
        <taxon>Planctomycetia</taxon>
        <taxon>Pirellulales</taxon>
        <taxon>Pirellulaceae</taxon>
        <taxon>Bremerella</taxon>
    </lineage>
</organism>
<dbReference type="OrthoDB" id="9795247at2"/>
<dbReference type="RefSeq" id="WP_144972740.1">
    <property type="nucleotide sequence ID" value="NZ_CP036289.1"/>
</dbReference>
<dbReference type="InterPro" id="IPR000835">
    <property type="entry name" value="HTH_MarR-typ"/>
</dbReference>
<proteinExistence type="inferred from homology"/>
<reference evidence="4" key="1">
    <citation type="submission" date="2019-02" db="EMBL/GenBank/DDBJ databases">
        <title>Deep-cultivation of Planctomycetes and their phenomic and genomic characterization uncovers novel biology.</title>
        <authorList>
            <person name="Wiegand S."/>
            <person name="Jogler M."/>
            <person name="Boedeker C."/>
            <person name="Pinto D."/>
            <person name="Vollmers J."/>
            <person name="Rivas-Marin E."/>
            <person name="Kohn T."/>
            <person name="Peeters S.H."/>
            <person name="Heuer A."/>
            <person name="Rast P."/>
            <person name="Oberbeckmann S."/>
            <person name="Bunk B."/>
            <person name="Jeske O."/>
            <person name="Meyerdierks A."/>
            <person name="Storesund J.E."/>
            <person name="Kallscheuer N."/>
            <person name="Luecker S."/>
            <person name="Lage O.M."/>
            <person name="Pohl T."/>
            <person name="Merkel B.J."/>
            <person name="Hornburger P."/>
            <person name="Mueller R.-W."/>
            <person name="Bruemmer F."/>
            <person name="Labrenz M."/>
            <person name="Spormann A.M."/>
            <person name="Op den Camp H."/>
            <person name="Overmann J."/>
            <person name="Amann R."/>
            <person name="Jetten M.S.M."/>
            <person name="Mascher T."/>
            <person name="Medema M.H."/>
            <person name="Devos D.P."/>
            <person name="Kaster A.-K."/>
            <person name="Ovreas L."/>
            <person name="Rohde M."/>
            <person name="Galperin M.Y."/>
            <person name="Jogler C."/>
        </authorList>
    </citation>
    <scope>NUCLEOTIDE SEQUENCE [LARGE SCALE GENOMIC DNA]</scope>
    <source>
        <strain evidence="4">Pan97</strain>
    </source>
</reference>
<dbReference type="SUPFAM" id="SSF46785">
    <property type="entry name" value="Winged helix' DNA-binding domain"/>
    <property type="match status" value="1"/>
</dbReference>
<keyword evidence="4" id="KW-1185">Reference proteome</keyword>
<dbReference type="AlphaFoldDB" id="A0A518C856"/>
<evidence type="ECO:0000313" key="4">
    <source>
        <dbReference type="Proteomes" id="UP000318626"/>
    </source>
</evidence>
<evidence type="ECO:0000313" key="3">
    <source>
        <dbReference type="EMBL" id="QDU75399.1"/>
    </source>
</evidence>
<dbReference type="Proteomes" id="UP000318626">
    <property type="component" value="Chromosome"/>
</dbReference>
<dbReference type="Pfam" id="PF00480">
    <property type="entry name" value="ROK"/>
    <property type="match status" value="1"/>
</dbReference>
<accession>A0A518C856</accession>
<sequence length="384" mass="42281">MVSRIDTDVLRQIQTGSARSRAQLAKRLEVSPSTMGNHVDDLLERGLLRECVAETSTSGRPPKVLELNPEAGQFVGIDLDAREIFAACVDFAQRRLRDRVLTIQRKDRAEDVLRKIESAIEDVLDEHRPLLGIGIASPGAIDISSGTSLHYQYIRDWKNIPLARRFGERFGVPIQVENNVRTMALAEQAFGKAKHLDSAICVGNRTGISAGILIHGELFRGPDGLAGEIGNWPVQFSKGKGTTLEKAASLRSLLMKLAKRIREGEPTSLKLYRNRVTWEGLVEAIERDDRLVLKVLSEAAETLGKTLVQMSLLLNPKRIIVCGPLAEIEDAFMTPLQESLKEHFPQVNASLPDVCGSELGPFVGALGAGAMAARHWTLDREVFP</sequence>
<evidence type="ECO:0000259" key="2">
    <source>
        <dbReference type="Pfam" id="PF12802"/>
    </source>
</evidence>
<dbReference type="InterPro" id="IPR036388">
    <property type="entry name" value="WH-like_DNA-bd_sf"/>
</dbReference>
<dbReference type="EMBL" id="CP036289">
    <property type="protein sequence ID" value="QDU75399.1"/>
    <property type="molecule type" value="Genomic_DNA"/>
</dbReference>
<gene>
    <name evidence="3" type="primary">nagC</name>
    <name evidence="3" type="ORF">Pan97_24310</name>
</gene>